<evidence type="ECO:0008006" key="3">
    <source>
        <dbReference type="Google" id="ProtNLM"/>
    </source>
</evidence>
<comment type="caution">
    <text evidence="1">The sequence shown here is derived from an EMBL/GenBank/DDBJ whole genome shotgun (WGS) entry which is preliminary data.</text>
</comment>
<dbReference type="Proteomes" id="UP000319449">
    <property type="component" value="Unassembled WGS sequence"/>
</dbReference>
<dbReference type="AlphaFoldDB" id="A0A562VFL3"/>
<accession>A0A562VFL3</accession>
<dbReference type="EMBL" id="VLLN01000026">
    <property type="protein sequence ID" value="TWJ16577.1"/>
    <property type="molecule type" value="Genomic_DNA"/>
</dbReference>
<gene>
    <name evidence="1" type="ORF">JN12_03332</name>
</gene>
<evidence type="ECO:0000313" key="1">
    <source>
        <dbReference type="EMBL" id="TWJ16577.1"/>
    </source>
</evidence>
<dbReference type="Pfam" id="PF10052">
    <property type="entry name" value="DUF2288"/>
    <property type="match status" value="1"/>
</dbReference>
<dbReference type="InterPro" id="IPR018741">
    <property type="entry name" value="DUF2288"/>
</dbReference>
<name>A0A562VFL3_9BACT</name>
<proteinExistence type="predicted"/>
<sequence length="105" mass="11876">MTKPDKTKEELALNIDEAEWQWVRPHLERGTLILVAPGLELAEAGYRIAEDNTPMVTQWIQNGKLGKPTPAQVEAWNTTPSRRFQMLIVSPYILLKEATGKLYSA</sequence>
<dbReference type="RefSeq" id="WP_145024835.1">
    <property type="nucleotide sequence ID" value="NZ_VLLN01000026.1"/>
</dbReference>
<keyword evidence="2" id="KW-1185">Reference proteome</keyword>
<protein>
    <recommendedName>
        <fullName evidence="3">DUF2288 domain-containing protein</fullName>
    </recommendedName>
</protein>
<evidence type="ECO:0000313" key="2">
    <source>
        <dbReference type="Proteomes" id="UP000319449"/>
    </source>
</evidence>
<organism evidence="1 2">
    <name type="scientific">Geobacter argillaceus</name>
    <dbReference type="NCBI Taxonomy" id="345631"/>
    <lineage>
        <taxon>Bacteria</taxon>
        <taxon>Pseudomonadati</taxon>
        <taxon>Thermodesulfobacteriota</taxon>
        <taxon>Desulfuromonadia</taxon>
        <taxon>Geobacterales</taxon>
        <taxon>Geobacteraceae</taxon>
        <taxon>Geobacter</taxon>
    </lineage>
</organism>
<dbReference type="OrthoDB" id="428307at2"/>
<reference evidence="1 2" key="1">
    <citation type="submission" date="2019-07" db="EMBL/GenBank/DDBJ databases">
        <title>Genomic Encyclopedia of Archaeal and Bacterial Type Strains, Phase II (KMG-II): from individual species to whole genera.</title>
        <authorList>
            <person name="Goeker M."/>
        </authorList>
    </citation>
    <scope>NUCLEOTIDE SEQUENCE [LARGE SCALE GENOMIC DNA]</scope>
    <source>
        <strain evidence="1 2">ATCC BAA-1139</strain>
    </source>
</reference>